<evidence type="ECO:0000313" key="2">
    <source>
        <dbReference type="EMBL" id="JAD16044.1"/>
    </source>
</evidence>
<name>A0A0A8XQC3_ARUDO</name>
<feature type="region of interest" description="Disordered" evidence="1">
    <location>
        <begin position="1"/>
        <end position="22"/>
    </location>
</feature>
<accession>A0A0A8XQC3</accession>
<evidence type="ECO:0000256" key="1">
    <source>
        <dbReference type="SAM" id="MobiDB-lite"/>
    </source>
</evidence>
<organism evidence="2">
    <name type="scientific">Arundo donax</name>
    <name type="common">Giant reed</name>
    <name type="synonym">Donax arundinaceus</name>
    <dbReference type="NCBI Taxonomy" id="35708"/>
    <lineage>
        <taxon>Eukaryota</taxon>
        <taxon>Viridiplantae</taxon>
        <taxon>Streptophyta</taxon>
        <taxon>Embryophyta</taxon>
        <taxon>Tracheophyta</taxon>
        <taxon>Spermatophyta</taxon>
        <taxon>Magnoliopsida</taxon>
        <taxon>Liliopsida</taxon>
        <taxon>Poales</taxon>
        <taxon>Poaceae</taxon>
        <taxon>PACMAD clade</taxon>
        <taxon>Arundinoideae</taxon>
        <taxon>Arundineae</taxon>
        <taxon>Arundo</taxon>
    </lineage>
</organism>
<sequence>MHASYHCLFSQRTHGRPPSPPTPMTIRAATFASSLPCACVVSTM</sequence>
<reference evidence="2" key="1">
    <citation type="submission" date="2014-09" db="EMBL/GenBank/DDBJ databases">
        <authorList>
            <person name="Magalhaes I.L.F."/>
            <person name="Oliveira U."/>
            <person name="Santos F.R."/>
            <person name="Vidigal T.H.D.A."/>
            <person name="Brescovit A.D."/>
            <person name="Santos A.J."/>
        </authorList>
    </citation>
    <scope>NUCLEOTIDE SEQUENCE</scope>
    <source>
        <tissue evidence="2">Shoot tissue taken approximately 20 cm above the soil surface</tissue>
    </source>
</reference>
<protein>
    <submittedName>
        <fullName evidence="2">Uncharacterized protein</fullName>
    </submittedName>
</protein>
<reference evidence="2" key="2">
    <citation type="journal article" date="2015" name="Data Brief">
        <title>Shoot transcriptome of the giant reed, Arundo donax.</title>
        <authorList>
            <person name="Barrero R.A."/>
            <person name="Guerrero F.D."/>
            <person name="Moolhuijzen P."/>
            <person name="Goolsby J.A."/>
            <person name="Tidwell J."/>
            <person name="Bellgard S.E."/>
            <person name="Bellgard M.I."/>
        </authorList>
    </citation>
    <scope>NUCLEOTIDE SEQUENCE</scope>
    <source>
        <tissue evidence="2">Shoot tissue taken approximately 20 cm above the soil surface</tissue>
    </source>
</reference>
<dbReference type="AlphaFoldDB" id="A0A0A8XQC3"/>
<dbReference type="EMBL" id="GBRH01281851">
    <property type="protein sequence ID" value="JAD16044.1"/>
    <property type="molecule type" value="Transcribed_RNA"/>
</dbReference>
<proteinExistence type="predicted"/>